<dbReference type="EMBL" id="UZAU01000514">
    <property type="status" value="NOT_ANNOTATED_CDS"/>
    <property type="molecule type" value="Genomic_DNA"/>
</dbReference>
<proteinExistence type="predicted"/>
<evidence type="ECO:0000313" key="2">
    <source>
        <dbReference type="Proteomes" id="UP000596661"/>
    </source>
</evidence>
<dbReference type="EnsemblPlants" id="evm.model.05.1259">
    <property type="protein sequence ID" value="cds.evm.model.05.1259"/>
    <property type="gene ID" value="evm.TU.05.1259"/>
</dbReference>
<reference evidence="1" key="2">
    <citation type="submission" date="2021-03" db="UniProtKB">
        <authorList>
            <consortium name="EnsemblPlants"/>
        </authorList>
    </citation>
    <scope>IDENTIFICATION</scope>
</reference>
<reference evidence="1" key="1">
    <citation type="submission" date="2018-11" db="EMBL/GenBank/DDBJ databases">
        <authorList>
            <person name="Grassa J C."/>
        </authorList>
    </citation>
    <scope>NUCLEOTIDE SEQUENCE [LARGE SCALE GENOMIC DNA]</scope>
</reference>
<keyword evidence="2" id="KW-1185">Reference proteome</keyword>
<protein>
    <submittedName>
        <fullName evidence="1">Uncharacterized protein</fullName>
    </submittedName>
</protein>
<accession>A0A803PKL9</accession>
<dbReference type="AlphaFoldDB" id="A0A803PKL9"/>
<dbReference type="Gramene" id="evm.model.05.1259">
    <property type="protein sequence ID" value="cds.evm.model.05.1259"/>
    <property type="gene ID" value="evm.TU.05.1259"/>
</dbReference>
<organism evidence="1 2">
    <name type="scientific">Cannabis sativa</name>
    <name type="common">Hemp</name>
    <name type="synonym">Marijuana</name>
    <dbReference type="NCBI Taxonomy" id="3483"/>
    <lineage>
        <taxon>Eukaryota</taxon>
        <taxon>Viridiplantae</taxon>
        <taxon>Streptophyta</taxon>
        <taxon>Embryophyta</taxon>
        <taxon>Tracheophyta</taxon>
        <taxon>Spermatophyta</taxon>
        <taxon>Magnoliopsida</taxon>
        <taxon>eudicotyledons</taxon>
        <taxon>Gunneridae</taxon>
        <taxon>Pentapetalae</taxon>
        <taxon>rosids</taxon>
        <taxon>fabids</taxon>
        <taxon>Rosales</taxon>
        <taxon>Cannabaceae</taxon>
        <taxon>Cannabis</taxon>
    </lineage>
</organism>
<name>A0A803PKL9_CANSA</name>
<sequence length="365" mass="40236">MLNNQNDKTATVMEELKNPKNILDELLAQEETYWQQRSRVDWLHSGDQNIKFFYAHASSRRSGNKITSLIDSNGAEISLEAEMTTIISAYFAELFLASSVDIEALNFLTNAIPTTITDEINESLLLPFTANEVFTALKSMSPGKSSGSDDAALNSASKILGVGVIARDHTGHVIATLPKPVQGLGPKCGCRFGSTHGLMFRFLVYRGEGCDQDPRSKQGFGVWIRSVGLNSGFRSIRGRGAGANRSYRDLCWGHAEGHVSGSRIRFGPAPSIGGILQLNRAKMSSKEMFSSKEDFIWIENNPQVEETRHALEWSLLDLWPRRRETSAPIRDGDPPLIGEFSVLVVNGLVVGDNFNTRSEDDAGRK</sequence>
<evidence type="ECO:0000313" key="1">
    <source>
        <dbReference type="EnsemblPlants" id="cds.evm.model.05.1259"/>
    </source>
</evidence>
<dbReference type="Proteomes" id="UP000596661">
    <property type="component" value="Chromosome 5"/>
</dbReference>